<protein>
    <submittedName>
        <fullName evidence="3">Filamentous hemagglutinin N-terminal domain-containing protein</fullName>
    </submittedName>
</protein>
<gene>
    <name evidence="3" type="ORF">KME60_19845</name>
</gene>
<reference evidence="3" key="2">
    <citation type="journal article" date="2022" name="Microbiol. Resour. Announc.">
        <title>Metagenome Sequencing to Explore Phylogenomics of Terrestrial Cyanobacteria.</title>
        <authorList>
            <person name="Ward R.D."/>
            <person name="Stajich J.E."/>
            <person name="Johansen J.R."/>
            <person name="Huntemann M."/>
            <person name="Clum A."/>
            <person name="Foster B."/>
            <person name="Foster B."/>
            <person name="Roux S."/>
            <person name="Palaniappan K."/>
            <person name="Varghese N."/>
            <person name="Mukherjee S."/>
            <person name="Reddy T.B.K."/>
            <person name="Daum C."/>
            <person name="Copeland A."/>
            <person name="Chen I.A."/>
            <person name="Ivanova N.N."/>
            <person name="Kyrpides N.C."/>
            <person name="Shapiro N."/>
            <person name="Eloe-Fadrosh E.A."/>
            <person name="Pietrasiak N."/>
        </authorList>
    </citation>
    <scope>NUCLEOTIDE SEQUENCE</scope>
    <source>
        <strain evidence="3">GSE-NOS-MK-12-04C</strain>
    </source>
</reference>
<dbReference type="InterPro" id="IPR011050">
    <property type="entry name" value="Pectin_lyase_fold/virulence"/>
</dbReference>
<feature type="signal peptide" evidence="1">
    <location>
        <begin position="1"/>
        <end position="25"/>
    </location>
</feature>
<comment type="caution">
    <text evidence="3">The sequence shown here is derived from an EMBL/GenBank/DDBJ whole genome shotgun (WGS) entry which is preliminary data.</text>
</comment>
<dbReference type="Pfam" id="PF05860">
    <property type="entry name" value="TPS"/>
    <property type="match status" value="1"/>
</dbReference>
<evidence type="ECO:0000313" key="3">
    <source>
        <dbReference type="EMBL" id="MBW4669600.1"/>
    </source>
</evidence>
<dbReference type="NCBIfam" id="TIGR01901">
    <property type="entry name" value="adhes_NPXG"/>
    <property type="match status" value="1"/>
</dbReference>
<accession>A0A951UW54</accession>
<dbReference type="Gene3D" id="2.160.20.10">
    <property type="entry name" value="Single-stranded right-handed beta-helix, Pectin lyase-like"/>
    <property type="match status" value="5"/>
</dbReference>
<dbReference type="SUPFAM" id="SSF51126">
    <property type="entry name" value="Pectin lyase-like"/>
    <property type="match status" value="7"/>
</dbReference>
<reference evidence="3" key="1">
    <citation type="submission" date="2021-05" db="EMBL/GenBank/DDBJ databases">
        <authorList>
            <person name="Pietrasiak N."/>
            <person name="Ward R."/>
            <person name="Stajich J.E."/>
            <person name="Kurbessoian T."/>
        </authorList>
    </citation>
    <scope>NUCLEOTIDE SEQUENCE</scope>
    <source>
        <strain evidence="3">GSE-NOS-MK-12-04C</strain>
    </source>
</reference>
<evidence type="ECO:0000256" key="1">
    <source>
        <dbReference type="SAM" id="SignalP"/>
    </source>
</evidence>
<organism evidence="3 4">
    <name type="scientific">Cyanomargarita calcarea GSE-NOS-MK-12-04C</name>
    <dbReference type="NCBI Taxonomy" id="2839659"/>
    <lineage>
        <taxon>Bacteria</taxon>
        <taxon>Bacillati</taxon>
        <taxon>Cyanobacteriota</taxon>
        <taxon>Cyanophyceae</taxon>
        <taxon>Nostocales</taxon>
        <taxon>Cyanomargaritaceae</taxon>
        <taxon>Cyanomargarita</taxon>
    </lineage>
</organism>
<dbReference type="InterPro" id="IPR008638">
    <property type="entry name" value="FhaB/CdiA-like_TPS"/>
</dbReference>
<sequence>MSNRWGWLLAIAIGNSIFSGNNASAQITPDSTLPNNSIVTPGGNIFNITGGSQIGNNLFHSFQQFSVPTNGTAFFNNALDINNIISRVTGNSISNIDGLIRANGSANLFLLNPNGIIFGNNASLNVGGSFVGSTANAIQFGTLGIFSATTPNAPTPLLTINPSALLFIQPSPAAITIRSNAPAGVNLAGVEVTGLRVPDGRSLLLVGGDVNVDGGSLRAYNGRIELAGLAAPGNVGLNFAGNILSLGVPNVQRANVSLTNGAELNVRGSDGGSIAINAQNLSLAGASKVRAGIDTGLGTLQSQAGDIDISATGPTTLTDDSFIANVLQATSVGQGGNINITTGSLALINGSYLNTNNFGQGNAGNVNITAGSVSLADGAFLTASTFGQGDAGNVSIQARDFVSLAGGNSTIFSNIEAGGVGNGGNINITAPSLTLTDGAQLQAGLRGTDTQNNLPGGRGNGGNINIKSGSLSLSEGTFIDASTAGNGNAGNIFVQASNVSLKNGRIYSSVDAGSVGNGGNITIDADSVSLTNGSEFNSRTLGQGNSGNITINARDTVSFDGQGDNGGIFSRAITSVIGDAVGKAGDIQITTGSLNLTNGAFLSSGTLGKGDGGNITIDARDSVIFDSGSSASSIVAGNRAIGKGGNIRVITGSLSLVNGASLTTNVSGQGEAGNITVEARDKVSLEGAGDDSLTGIFSSLLTGGVGKGGNIQVTTGSLSVINGASLAAGTNGRGNGGNITINAQDTVTFDGVGNIEFPGSEASTTVGSNAVGNGGNIEVTARSLSLTNGGLLSASGFGQGNAGNISINVGDNFILDGVGSNGISSNISTTARRGNGGDIQLTTGSLSVTNGAQLLSTTSGQGNGGDITINARDNVKFDGVGSNQSFSGAFSNVESGGVGNAGNIKVTTGSLSLSNSAKIAAATFGTGNAGNINLNARDAITLNGINNNQFTTGVFSTVESSGVGKGGDIQLTSGSLSLANQAQINSSTFGQGDAGNISLNVDNAISLNNSYILAAIFGGGVGRAGNIDILTRSLSLTNGAQIDSVLVRSPNPLIAGGKGSGGNIRIDASDSLTLSGISDRGYSSGIFATNERGTSGPAGNIIITTDKFAVRDGGIVSALTVNPDNGGNITLNARTFEALNGGQVTTSTSGSGNAGTIKLNVRDRLTVAGSDPNYTQRIAQVEQRLRQPGETDQVRDVVINEGAASGIFATTAVGSTGNGGSIFIDPRQVIIRDGARISVNSDGKGDAGNITLQAGTLTLDNRASISGQTASSQGGNINLQLKDILLLRRGSQITTTAGTAEAGGDGGNITINTPFIVAVPKENSDISANAFSGEGGNIDINTQGIYGIEARSQPTQESDITATSQFGISGQVIINTPYIDPTQGLVELPVGLVNAPGLIASNCAAFDKNGSGFIVTGRGSLPLSPDDLLSGDVVWSDTRLRATTTQQHPTKTPAALSPSKPKAMEIVPATGWVFNKQTGEVTLISSAYNASGFTPPACSQR</sequence>
<dbReference type="InterPro" id="IPR012334">
    <property type="entry name" value="Pectin_lyas_fold"/>
</dbReference>
<feature type="chain" id="PRO_5037122182" evidence="1">
    <location>
        <begin position="26"/>
        <end position="1501"/>
    </location>
</feature>
<keyword evidence="1" id="KW-0732">Signal</keyword>
<dbReference type="EMBL" id="JAHHGZ010000022">
    <property type="protein sequence ID" value="MBW4669600.1"/>
    <property type="molecule type" value="Genomic_DNA"/>
</dbReference>
<evidence type="ECO:0000259" key="2">
    <source>
        <dbReference type="SMART" id="SM00912"/>
    </source>
</evidence>
<feature type="domain" description="Filamentous haemagglutinin FhaB/tRNA nuclease CdiA-like TPS" evidence="2">
    <location>
        <begin position="30"/>
        <end position="141"/>
    </location>
</feature>
<proteinExistence type="predicted"/>
<name>A0A951UW54_9CYAN</name>
<dbReference type="Proteomes" id="UP000729701">
    <property type="component" value="Unassembled WGS sequence"/>
</dbReference>
<dbReference type="SMART" id="SM00912">
    <property type="entry name" value="Haemagg_act"/>
    <property type="match status" value="1"/>
</dbReference>
<evidence type="ECO:0000313" key="4">
    <source>
        <dbReference type="Proteomes" id="UP000729701"/>
    </source>
</evidence>